<comment type="similarity">
    <text evidence="2 11">Belongs to the WhiB family.</text>
</comment>
<dbReference type="GO" id="GO:0003677">
    <property type="term" value="F:DNA binding"/>
    <property type="evidence" value="ECO:0007669"/>
    <property type="project" value="UniProtKB-UniRule"/>
</dbReference>
<keyword evidence="5 11" id="KW-0408">Iron</keyword>
<dbReference type="AlphaFoldDB" id="A0A346XU25"/>
<dbReference type="HAMAP" id="MF_01479">
    <property type="entry name" value="WhiB"/>
    <property type="match status" value="1"/>
</dbReference>
<comment type="subcellular location">
    <subcellularLocation>
        <location evidence="1 11">Cytoplasm</location>
    </subcellularLocation>
</comment>
<dbReference type="Pfam" id="PF02467">
    <property type="entry name" value="Whib"/>
    <property type="match status" value="1"/>
</dbReference>
<keyword evidence="3 11" id="KW-0004">4Fe-4S</keyword>
<evidence type="ECO:0000259" key="12">
    <source>
        <dbReference type="PROSITE" id="PS51674"/>
    </source>
</evidence>
<keyword evidence="11" id="KW-0963">Cytoplasm</keyword>
<evidence type="ECO:0000256" key="9">
    <source>
        <dbReference type="ARBA" id="ARBA00023157"/>
    </source>
</evidence>
<accession>A0A346XU25</accession>
<dbReference type="PANTHER" id="PTHR38839:SF6">
    <property type="entry name" value="TRANSCRIPTIONAL REGULATOR WHIB1"/>
    <property type="match status" value="1"/>
</dbReference>
<evidence type="ECO:0000256" key="4">
    <source>
        <dbReference type="ARBA" id="ARBA00022723"/>
    </source>
</evidence>
<protein>
    <recommendedName>
        <fullName evidence="11">Transcriptional regulator WhiB</fullName>
    </recommendedName>
</protein>
<dbReference type="EMBL" id="CP031165">
    <property type="protein sequence ID" value="AXV05722.1"/>
    <property type="molecule type" value="Genomic_DNA"/>
</dbReference>
<dbReference type="GO" id="GO:0046872">
    <property type="term" value="F:metal ion binding"/>
    <property type="evidence" value="ECO:0007669"/>
    <property type="project" value="UniProtKB-KW"/>
</dbReference>
<dbReference type="Proteomes" id="UP000264006">
    <property type="component" value="Chromosome"/>
</dbReference>
<evidence type="ECO:0000256" key="6">
    <source>
        <dbReference type="ARBA" id="ARBA00023014"/>
    </source>
</evidence>
<evidence type="ECO:0000256" key="5">
    <source>
        <dbReference type="ARBA" id="ARBA00023004"/>
    </source>
</evidence>
<keyword evidence="6 11" id="KW-0411">Iron-sulfur</keyword>
<gene>
    <name evidence="11" type="primary">whiB</name>
    <name evidence="13" type="ORF">DVS28_a1021</name>
</gene>
<keyword evidence="8 11" id="KW-0238">DNA-binding</keyword>
<dbReference type="GO" id="GO:0005737">
    <property type="term" value="C:cytoplasm"/>
    <property type="evidence" value="ECO:0007669"/>
    <property type="project" value="UniProtKB-SubCell"/>
</dbReference>
<evidence type="ECO:0000256" key="3">
    <source>
        <dbReference type="ARBA" id="ARBA00022485"/>
    </source>
</evidence>
<feature type="binding site" evidence="11">
    <location>
        <position position="38"/>
    </location>
    <ligand>
        <name>[4Fe-4S] cluster</name>
        <dbReference type="ChEBI" id="CHEBI:49883"/>
    </ligand>
</feature>
<comment type="cofactor">
    <cofactor evidence="11">
        <name>[4Fe-4S] cluster</name>
        <dbReference type="ChEBI" id="CHEBI:49883"/>
    </cofactor>
    <text evidence="11">Binds 1 [4Fe-4S] cluster per subunit. Following nitrosylation of the [4Fe-4S] cluster binds 1 [4Fe-8(NO)] cluster per subunit.</text>
</comment>
<evidence type="ECO:0000256" key="7">
    <source>
        <dbReference type="ARBA" id="ARBA00023015"/>
    </source>
</evidence>
<dbReference type="PROSITE" id="PS51674">
    <property type="entry name" value="4FE4S_WBL"/>
    <property type="match status" value="1"/>
</dbReference>
<keyword evidence="14" id="KW-1185">Reference proteome</keyword>
<keyword evidence="9 11" id="KW-1015">Disulfide bond</keyword>
<keyword evidence="7 11" id="KW-0805">Transcription regulation</keyword>
<organism evidence="13 14">
    <name type="scientific">Euzebya pacifica</name>
    <dbReference type="NCBI Taxonomy" id="1608957"/>
    <lineage>
        <taxon>Bacteria</taxon>
        <taxon>Bacillati</taxon>
        <taxon>Actinomycetota</taxon>
        <taxon>Nitriliruptoria</taxon>
        <taxon>Euzebyales</taxon>
    </lineage>
</organism>
<dbReference type="InterPro" id="IPR003482">
    <property type="entry name" value="Whib"/>
</dbReference>
<keyword evidence="4 11" id="KW-0479">Metal-binding</keyword>
<comment type="function">
    <text evidence="11">Acts as a transcriptional regulator. Probably redox-responsive. The apo- but not holo-form probably binds DNA.</text>
</comment>
<proteinExistence type="inferred from homology"/>
<comment type="PTM">
    <text evidence="11">The Fe-S cluster can be nitrosylated by nitric oxide (NO).</text>
</comment>
<dbReference type="KEGG" id="euz:DVS28_a1021"/>
<dbReference type="GO" id="GO:0051539">
    <property type="term" value="F:4 iron, 4 sulfur cluster binding"/>
    <property type="evidence" value="ECO:0007669"/>
    <property type="project" value="UniProtKB-UniRule"/>
</dbReference>
<feature type="binding site" evidence="11">
    <location>
        <position position="10"/>
    </location>
    <ligand>
        <name>[4Fe-4S] cluster</name>
        <dbReference type="ChEBI" id="CHEBI:49883"/>
    </ligand>
</feature>
<evidence type="ECO:0000256" key="1">
    <source>
        <dbReference type="ARBA" id="ARBA00004496"/>
    </source>
</evidence>
<evidence type="ECO:0000256" key="10">
    <source>
        <dbReference type="ARBA" id="ARBA00023163"/>
    </source>
</evidence>
<evidence type="ECO:0000313" key="13">
    <source>
        <dbReference type="EMBL" id="AXV05722.1"/>
    </source>
</evidence>
<evidence type="ECO:0000313" key="14">
    <source>
        <dbReference type="Proteomes" id="UP000264006"/>
    </source>
</evidence>
<dbReference type="GO" id="GO:0045892">
    <property type="term" value="P:negative regulation of DNA-templated transcription"/>
    <property type="evidence" value="ECO:0007669"/>
    <property type="project" value="TreeGrafter"/>
</dbReference>
<dbReference type="InterPro" id="IPR034768">
    <property type="entry name" value="4FE4S_WBL"/>
</dbReference>
<keyword evidence="10 11" id="KW-0804">Transcription</keyword>
<feature type="binding site" evidence="11">
    <location>
        <position position="41"/>
    </location>
    <ligand>
        <name>[4Fe-4S] cluster</name>
        <dbReference type="ChEBI" id="CHEBI:49883"/>
    </ligand>
</feature>
<evidence type="ECO:0000256" key="2">
    <source>
        <dbReference type="ARBA" id="ARBA00006597"/>
    </source>
</evidence>
<feature type="binding site" evidence="11">
    <location>
        <position position="47"/>
    </location>
    <ligand>
        <name>[4Fe-4S] cluster</name>
        <dbReference type="ChEBI" id="CHEBI:49883"/>
    </ligand>
</feature>
<dbReference type="GO" id="GO:0045454">
    <property type="term" value="P:cell redox homeostasis"/>
    <property type="evidence" value="ECO:0007669"/>
    <property type="project" value="TreeGrafter"/>
</dbReference>
<dbReference type="GO" id="GO:0035731">
    <property type="term" value="F:dinitrosyl-iron complex binding"/>
    <property type="evidence" value="ECO:0007669"/>
    <property type="project" value="UniProtKB-UniRule"/>
</dbReference>
<evidence type="ECO:0000256" key="8">
    <source>
        <dbReference type="ARBA" id="ARBA00023125"/>
    </source>
</evidence>
<comment type="PTM">
    <text evidence="11">Upon Fe-S cluster removal intramolecular disulfide bonds are formed.</text>
</comment>
<dbReference type="PANTHER" id="PTHR38839">
    <property type="entry name" value="TRANSCRIPTIONAL REGULATOR WHID-RELATED"/>
    <property type="match status" value="1"/>
</dbReference>
<evidence type="ECO:0000256" key="11">
    <source>
        <dbReference type="HAMAP-Rule" id="MF_01479"/>
    </source>
</evidence>
<reference evidence="13 14" key="1">
    <citation type="submission" date="2018-09" db="EMBL/GenBank/DDBJ databases">
        <title>Complete genome sequence of Euzebya sp. DY32-46 isolated from seawater of Pacific Ocean.</title>
        <authorList>
            <person name="Xu L."/>
            <person name="Wu Y.-H."/>
            <person name="Xu X.-W."/>
        </authorList>
    </citation>
    <scope>NUCLEOTIDE SEQUENCE [LARGE SCALE GENOMIC DNA]</scope>
    <source>
        <strain evidence="13 14">DY32-46</strain>
    </source>
</reference>
<dbReference type="GO" id="GO:0047134">
    <property type="term" value="F:protein-disulfide reductase [NAD(P)H] activity"/>
    <property type="evidence" value="ECO:0007669"/>
    <property type="project" value="TreeGrafter"/>
</dbReference>
<feature type="domain" description="4Fe-4S Wbl-type" evidence="12">
    <location>
        <begin position="9"/>
        <end position="71"/>
    </location>
</feature>
<sequence length="84" mass="9519">MLSWRSRSACLDEDPELFFPVGSTGPALEQTERAKAICQACPVVAECLEWALESNQDAGVWGGLSEDERRALRRQRQRRRRLAS</sequence>
<name>A0A346XU25_9ACTN</name>